<accession>A0ABT7DSD5</accession>
<evidence type="ECO:0000313" key="2">
    <source>
        <dbReference type="EMBL" id="MDK2122879.1"/>
    </source>
</evidence>
<keyword evidence="3" id="KW-1185">Reference proteome</keyword>
<evidence type="ECO:0000256" key="1">
    <source>
        <dbReference type="SAM" id="SignalP"/>
    </source>
</evidence>
<organism evidence="2 3">
    <name type="scientific">Parachitinimonas caeni</name>
    <dbReference type="NCBI Taxonomy" id="3031301"/>
    <lineage>
        <taxon>Bacteria</taxon>
        <taxon>Pseudomonadati</taxon>
        <taxon>Pseudomonadota</taxon>
        <taxon>Betaproteobacteria</taxon>
        <taxon>Neisseriales</taxon>
        <taxon>Chitinibacteraceae</taxon>
        <taxon>Parachitinimonas</taxon>
    </lineage>
</organism>
<gene>
    <name evidence="2" type="ORF">PZA18_02310</name>
</gene>
<protein>
    <submittedName>
        <fullName evidence="2">Uncharacterized protein</fullName>
    </submittedName>
</protein>
<evidence type="ECO:0000313" key="3">
    <source>
        <dbReference type="Proteomes" id="UP001172778"/>
    </source>
</evidence>
<feature type="signal peptide" evidence="1">
    <location>
        <begin position="1"/>
        <end position="28"/>
    </location>
</feature>
<reference evidence="2" key="1">
    <citation type="submission" date="2023-03" db="EMBL/GenBank/DDBJ databases">
        <title>Chitinimonas shenzhenensis gen. nov., sp. nov., a novel member of family Burkholderiaceae isolated from activated sludge collected in Shen Zhen, China.</title>
        <authorList>
            <person name="Wang X."/>
        </authorList>
    </citation>
    <scope>NUCLEOTIDE SEQUENCE</scope>
    <source>
        <strain evidence="2">DQS-5</strain>
    </source>
</reference>
<feature type="chain" id="PRO_5045329327" evidence="1">
    <location>
        <begin position="29"/>
        <end position="756"/>
    </location>
</feature>
<dbReference type="EMBL" id="JARRAF010000002">
    <property type="protein sequence ID" value="MDK2122879.1"/>
    <property type="molecule type" value="Genomic_DNA"/>
</dbReference>
<proteinExistence type="predicted"/>
<name>A0ABT7DSD5_9NEIS</name>
<sequence>MKTQQFTKKLVAASVATALGAGASIAFANVFADTTQTSAVTTGVNVPKASSASVTNQFIELNQNVVGAVAGGTGTIVFKLDNGAKWASAPTLTYMNSSASAVVTAGSAGASVSGGTLTINLATSDYTSTVASQTKVIKISGIVLDTSGSTVETAVNASLDASSTATGLTTGSTSKLATVKPVGVTPTATTSASSITANATFTLPDLKISEIIQSSLKDMSSATDEVTITLPTGVNFTLAGTAGWTGSLTANAAPAIASNVLKIDVTNTGASTSASDITLTGAKAFVPSGTANGDINATIAVKLSDGTTATSTMKVASVVTGGTTNKFVEGGSSGSDTYNTLFTGRTYAAGFATAGLEADKLSVAEIVPATLQAGGGVTFTLSNGAVLGAGTDVAVTVSQVAVGANSINTAKNAVTVPVTTASTTTAGYIQVGGFTNLDLTSATAGDLNVAISSTTGATAGTLKLATIKDATASSVAGTLPIGSVGSSVALGDIVITESAYGALSTTGVMGVYIADANGAAIDVTSASVKAYKADGTDISSTIFGSSSGATLTNSTNGLVTFPVTAASTSSTGPVTVKIKGLKPKLNSTVTSNPLKALIGGAAAAGTTTLTSAAGAMPTKATVDVASVAGSVPSFPQATSSGANTALTVTASFGASTNDAGKAGTIYVAGVVNGVVYLKSKSGAWSPYDPKNPVAYETGVQLGVNTVNILDGTLDVSGLVGAEIYVGYGVGSTVFGAAVPFNNMLTSGSYAKVYTIK</sequence>
<dbReference type="Proteomes" id="UP001172778">
    <property type="component" value="Unassembled WGS sequence"/>
</dbReference>
<keyword evidence="1" id="KW-0732">Signal</keyword>
<comment type="caution">
    <text evidence="2">The sequence shown here is derived from an EMBL/GenBank/DDBJ whole genome shotgun (WGS) entry which is preliminary data.</text>
</comment>
<dbReference type="RefSeq" id="WP_284099166.1">
    <property type="nucleotide sequence ID" value="NZ_JARRAF010000002.1"/>
</dbReference>